<dbReference type="InterPro" id="IPR025580">
    <property type="entry name" value="Gp46"/>
</dbReference>
<evidence type="ECO:0000256" key="1">
    <source>
        <dbReference type="SAM" id="Coils"/>
    </source>
</evidence>
<sequence length="217" mass="24483">MNLNEVQLDEFLFDIQAFADGGESGSEDTGAENTATDTDTTDEPTNEETEPFKVFKTQSELDSFLDKKIQKAIQTHDEKAKREAKRKRDYNSMTDLEKAEYDKKQLQAQLDEANRKATIVENRSNILQKFGEDDMPAGLISVLGNDLLSNTEELDKAYDNLHDVFFASVQKAVDKRLGDTSSNYHESSKTKSSVGKTVADKFNQQNSRKASDFWSTK</sequence>
<dbReference type="EMBL" id="CP114509">
    <property type="protein sequence ID" value="WHS17215.1"/>
    <property type="molecule type" value="Genomic_DNA"/>
</dbReference>
<keyword evidence="1" id="KW-0175">Coiled coil</keyword>
<evidence type="ECO:0000256" key="2">
    <source>
        <dbReference type="SAM" id="MobiDB-lite"/>
    </source>
</evidence>
<feature type="region of interest" description="Disordered" evidence="2">
    <location>
        <begin position="18"/>
        <end position="50"/>
    </location>
</feature>
<feature type="region of interest" description="Disordered" evidence="2">
    <location>
        <begin position="179"/>
        <end position="217"/>
    </location>
</feature>
<feature type="coiled-coil region" evidence="1">
    <location>
        <begin position="96"/>
        <end position="123"/>
    </location>
</feature>
<feature type="compositionally biased region" description="Acidic residues" evidence="2">
    <location>
        <begin position="39"/>
        <end position="49"/>
    </location>
</feature>
<organism evidence="3 4">
    <name type="scientific">Ligilactobacillus salivarius</name>
    <dbReference type="NCBI Taxonomy" id="1624"/>
    <lineage>
        <taxon>Bacteria</taxon>
        <taxon>Bacillati</taxon>
        <taxon>Bacillota</taxon>
        <taxon>Bacilli</taxon>
        <taxon>Lactobacillales</taxon>
        <taxon>Lactobacillaceae</taxon>
        <taxon>Ligilactobacillus</taxon>
    </lineage>
</organism>
<dbReference type="AlphaFoldDB" id="A0ABD7YUP0"/>
<proteinExistence type="predicted"/>
<name>A0ABD7YUP0_9LACO</name>
<evidence type="ECO:0000313" key="3">
    <source>
        <dbReference type="EMBL" id="WHS17215.1"/>
    </source>
</evidence>
<accession>A0ABD7YUP0</accession>
<gene>
    <name evidence="3" type="ORF">O2U02_06955</name>
</gene>
<protein>
    <submittedName>
        <fullName evidence="3">DUF4355 domain-containing protein</fullName>
    </submittedName>
</protein>
<feature type="compositionally biased region" description="Polar residues" evidence="2">
    <location>
        <begin position="202"/>
        <end position="217"/>
    </location>
</feature>
<dbReference type="Pfam" id="PF14265">
    <property type="entry name" value="DUF4355"/>
    <property type="match status" value="1"/>
</dbReference>
<dbReference type="RefSeq" id="WP_283473473.1">
    <property type="nucleotide sequence ID" value="NZ_CP114501.1"/>
</dbReference>
<dbReference type="Proteomes" id="UP001224533">
    <property type="component" value="Chromosome"/>
</dbReference>
<reference evidence="3 4" key="1">
    <citation type="submission" date="2022-12" db="EMBL/GenBank/DDBJ databases">
        <title>Assessment of beneficial effects and identification of host adaptation-associated genes of Ligilactobacillus salivarius isolated from Meles meles.</title>
        <authorList>
            <person name="Wang Y."/>
        </authorList>
    </citation>
    <scope>NUCLEOTIDE SEQUENCE [LARGE SCALE GENOMIC DNA]</scope>
    <source>
        <strain evidence="3 4">S35</strain>
    </source>
</reference>
<evidence type="ECO:0000313" key="4">
    <source>
        <dbReference type="Proteomes" id="UP001224533"/>
    </source>
</evidence>